<proteinExistence type="predicted"/>
<dbReference type="EMBL" id="JAEILT010000039">
    <property type="protein sequence ID" value="MBJ2138549.1"/>
    <property type="molecule type" value="Genomic_DNA"/>
</dbReference>
<gene>
    <name evidence="3" type="ORF">JEU11_19005</name>
</gene>
<name>A0ABS0WJ92_9ALTE</name>
<reference evidence="3 4" key="1">
    <citation type="submission" date="2020-12" db="EMBL/GenBank/DDBJ databases">
        <title>Draft genome sequences of nine environmental bacterial isolates colonizing plastic.</title>
        <authorList>
            <person name="Borre I."/>
            <person name="Sonnenschein E.C."/>
        </authorList>
    </citation>
    <scope>NUCLEOTIDE SEQUENCE [LARGE SCALE GENOMIC DNA]</scope>
    <source>
        <strain evidence="3 4">IB30</strain>
    </source>
</reference>
<feature type="region of interest" description="Disordered" evidence="1">
    <location>
        <begin position="24"/>
        <end position="53"/>
    </location>
</feature>
<comment type="caution">
    <text evidence="3">The sequence shown here is derived from an EMBL/GenBank/DDBJ whole genome shotgun (WGS) entry which is preliminary data.</text>
</comment>
<evidence type="ECO:0000256" key="1">
    <source>
        <dbReference type="SAM" id="MobiDB-lite"/>
    </source>
</evidence>
<evidence type="ECO:0000313" key="4">
    <source>
        <dbReference type="Proteomes" id="UP000649232"/>
    </source>
</evidence>
<feature type="compositionally biased region" description="Basic and acidic residues" evidence="1">
    <location>
        <begin position="24"/>
        <end position="35"/>
    </location>
</feature>
<sequence length="256" mass="29005">MKIQWLLPLTVSLMVAPLLGHAQHRDERQDPRYEQRQNQQQNKQQNKQHSAPVVVNKTVVNKTVVNKTVVNKAGVKNHKAHKRVVYKTGAVVQRAPAKGVSLRFGGLSFIFHDGLYYRHYKQGYKVVRPPVGLTVRYLPAGYERIVARGLTYYFTQGIYYVFDDGAYRVINEPNDTLIYQDDVYNAGGSTIVAHSVESQQYANQTSGFVLGKTYGSLPPSAKLVTVSGQQYFQYRDIYFLPQSTGGEVRYLALKLN</sequence>
<feature type="signal peptide" evidence="2">
    <location>
        <begin position="1"/>
        <end position="22"/>
    </location>
</feature>
<evidence type="ECO:0000256" key="2">
    <source>
        <dbReference type="SAM" id="SignalP"/>
    </source>
</evidence>
<dbReference type="Pfam" id="PF20125">
    <property type="entry name" value="DUF6515"/>
    <property type="match status" value="1"/>
</dbReference>
<feature type="chain" id="PRO_5046109359" evidence="2">
    <location>
        <begin position="23"/>
        <end position="256"/>
    </location>
</feature>
<dbReference type="RefSeq" id="WP_198825850.1">
    <property type="nucleotide sequence ID" value="NZ_JAEILT010000039.1"/>
</dbReference>
<keyword evidence="2" id="KW-0732">Signal</keyword>
<feature type="compositionally biased region" description="Low complexity" evidence="1">
    <location>
        <begin position="36"/>
        <end position="53"/>
    </location>
</feature>
<organism evidence="3 4">
    <name type="scientific">Paraglaciecola chathamensis</name>
    <dbReference type="NCBI Taxonomy" id="368405"/>
    <lineage>
        <taxon>Bacteria</taxon>
        <taxon>Pseudomonadati</taxon>
        <taxon>Pseudomonadota</taxon>
        <taxon>Gammaproteobacteria</taxon>
        <taxon>Alteromonadales</taxon>
        <taxon>Alteromonadaceae</taxon>
        <taxon>Paraglaciecola</taxon>
    </lineage>
</organism>
<dbReference type="InterPro" id="IPR045398">
    <property type="entry name" value="DUF6515"/>
</dbReference>
<evidence type="ECO:0000313" key="3">
    <source>
        <dbReference type="EMBL" id="MBJ2138549.1"/>
    </source>
</evidence>
<protein>
    <submittedName>
        <fullName evidence="3">Uncharacterized protein</fullName>
    </submittedName>
</protein>
<dbReference type="Proteomes" id="UP000649232">
    <property type="component" value="Unassembled WGS sequence"/>
</dbReference>
<accession>A0ABS0WJ92</accession>